<proteinExistence type="predicted"/>
<gene>
    <name evidence="2" type="ORF">PR001_g11224</name>
</gene>
<evidence type="ECO:0000256" key="1">
    <source>
        <dbReference type="SAM" id="MobiDB-lite"/>
    </source>
</evidence>
<evidence type="ECO:0000313" key="2">
    <source>
        <dbReference type="EMBL" id="KAE9030569.1"/>
    </source>
</evidence>
<organism evidence="2 3">
    <name type="scientific">Phytophthora rubi</name>
    <dbReference type="NCBI Taxonomy" id="129364"/>
    <lineage>
        <taxon>Eukaryota</taxon>
        <taxon>Sar</taxon>
        <taxon>Stramenopiles</taxon>
        <taxon>Oomycota</taxon>
        <taxon>Peronosporomycetes</taxon>
        <taxon>Peronosporales</taxon>
        <taxon>Peronosporaceae</taxon>
        <taxon>Phytophthora</taxon>
    </lineage>
</organism>
<dbReference type="EMBL" id="QXFV01000685">
    <property type="protein sequence ID" value="KAE9030569.1"/>
    <property type="molecule type" value="Genomic_DNA"/>
</dbReference>
<reference evidence="2 3" key="1">
    <citation type="submission" date="2018-09" db="EMBL/GenBank/DDBJ databases">
        <title>Genomic investigation of the strawberry pathogen Phytophthora fragariae indicates pathogenicity is determined by transcriptional variation in three key races.</title>
        <authorList>
            <person name="Adams T.M."/>
            <person name="Armitage A.D."/>
            <person name="Sobczyk M.K."/>
            <person name="Bates H.J."/>
            <person name="Dunwell J.M."/>
            <person name="Nellist C.F."/>
            <person name="Harrison R.J."/>
        </authorList>
    </citation>
    <scope>NUCLEOTIDE SEQUENCE [LARGE SCALE GENOMIC DNA]</scope>
    <source>
        <strain evidence="2 3">SCRP249</strain>
    </source>
</reference>
<accession>A0A6A3MDW5</accession>
<dbReference type="Proteomes" id="UP000429607">
    <property type="component" value="Unassembled WGS sequence"/>
</dbReference>
<name>A0A6A3MDW5_9STRA</name>
<dbReference type="AlphaFoldDB" id="A0A6A3MDW5"/>
<evidence type="ECO:0000313" key="3">
    <source>
        <dbReference type="Proteomes" id="UP000429607"/>
    </source>
</evidence>
<feature type="compositionally biased region" description="Polar residues" evidence="1">
    <location>
        <begin position="64"/>
        <end position="73"/>
    </location>
</feature>
<protein>
    <submittedName>
        <fullName evidence="2">Uncharacterized protein</fullName>
    </submittedName>
</protein>
<sequence>MDPSQPPHPPGSTPNMPERIRRLIPRHCDGRAPCLRIMVAVRATAVALSVAPTSKERTPGTAASDASSGNSSIAPIGLAHASPSVVSIREEAAAPSFRRHFGQHAQPL</sequence>
<comment type="caution">
    <text evidence="2">The sequence shown here is derived from an EMBL/GenBank/DDBJ whole genome shotgun (WGS) entry which is preliminary data.</text>
</comment>
<feature type="region of interest" description="Disordered" evidence="1">
    <location>
        <begin position="51"/>
        <end position="76"/>
    </location>
</feature>